<evidence type="ECO:0000313" key="3">
    <source>
        <dbReference type="EMBL" id="CAB4720812.1"/>
    </source>
</evidence>
<dbReference type="AlphaFoldDB" id="A0A6J6RCG9"/>
<keyword evidence="1" id="KW-0812">Transmembrane</keyword>
<evidence type="ECO:0000256" key="1">
    <source>
        <dbReference type="SAM" id="Phobius"/>
    </source>
</evidence>
<accession>A0A6J6RCG9</accession>
<keyword evidence="1" id="KW-1133">Transmembrane helix</keyword>
<protein>
    <submittedName>
        <fullName evidence="3">Unannotated protein</fullName>
    </submittedName>
</protein>
<organism evidence="3">
    <name type="scientific">freshwater metagenome</name>
    <dbReference type="NCBI Taxonomy" id="449393"/>
    <lineage>
        <taxon>unclassified sequences</taxon>
        <taxon>metagenomes</taxon>
        <taxon>ecological metagenomes</taxon>
    </lineage>
</organism>
<feature type="transmembrane region" description="Helical" evidence="1">
    <location>
        <begin position="20"/>
        <end position="39"/>
    </location>
</feature>
<sequence length="156" mass="16118">MFGGGARHREQRGAAAVEFALIAPLLLLLVFGIISYGYMLSFRQALSQGASEGARAAAVTLGTVGGTQQVDAARAALNQSLSSYGITCVGTNLRRNNATVGTCAVTIATCTNNAARKCATVSVDYLYKDNALTPTFPGLGIVMPTHLGYTAVAEVS</sequence>
<proteinExistence type="predicted"/>
<dbReference type="InterPro" id="IPR012495">
    <property type="entry name" value="TadE-like_dom"/>
</dbReference>
<dbReference type="EMBL" id="CAEZXR010000255">
    <property type="protein sequence ID" value="CAB4720812.1"/>
    <property type="molecule type" value="Genomic_DNA"/>
</dbReference>
<dbReference type="Pfam" id="PF07811">
    <property type="entry name" value="TadE"/>
    <property type="match status" value="1"/>
</dbReference>
<evidence type="ECO:0000259" key="2">
    <source>
        <dbReference type="Pfam" id="PF07811"/>
    </source>
</evidence>
<feature type="domain" description="TadE-like" evidence="2">
    <location>
        <begin position="13"/>
        <end position="55"/>
    </location>
</feature>
<reference evidence="3" key="1">
    <citation type="submission" date="2020-05" db="EMBL/GenBank/DDBJ databases">
        <authorList>
            <person name="Chiriac C."/>
            <person name="Salcher M."/>
            <person name="Ghai R."/>
            <person name="Kavagutti S V."/>
        </authorList>
    </citation>
    <scope>NUCLEOTIDE SEQUENCE</scope>
</reference>
<keyword evidence="1" id="KW-0472">Membrane</keyword>
<gene>
    <name evidence="3" type="ORF">UFOPK2579_01964</name>
</gene>
<name>A0A6J6RCG9_9ZZZZ</name>